<dbReference type="STRING" id="1798409.A3I24_00510"/>
<comment type="subcellular location">
    <subcellularLocation>
        <location evidence="1">Cell membrane</location>
        <topology evidence="1">Multi-pass membrane protein</topology>
    </subcellularLocation>
</comment>
<feature type="transmembrane region" description="Helical" evidence="7">
    <location>
        <begin position="14"/>
        <end position="32"/>
    </location>
</feature>
<keyword evidence="5 7" id="KW-1133">Transmembrane helix</keyword>
<dbReference type="InterPro" id="IPR032808">
    <property type="entry name" value="DoxX"/>
</dbReference>
<evidence type="ECO:0000256" key="2">
    <source>
        <dbReference type="ARBA" id="ARBA00006679"/>
    </source>
</evidence>
<dbReference type="GO" id="GO:0005886">
    <property type="term" value="C:plasma membrane"/>
    <property type="evidence" value="ECO:0007669"/>
    <property type="project" value="UniProtKB-SubCell"/>
</dbReference>
<comment type="caution">
    <text evidence="8">The sequence shown here is derived from an EMBL/GenBank/DDBJ whole genome shotgun (WGS) entry which is preliminary data.</text>
</comment>
<dbReference type="Pfam" id="PF07681">
    <property type="entry name" value="DoxX"/>
    <property type="match status" value="1"/>
</dbReference>
<proteinExistence type="inferred from homology"/>
<evidence type="ECO:0000256" key="4">
    <source>
        <dbReference type="ARBA" id="ARBA00022692"/>
    </source>
</evidence>
<keyword evidence="3" id="KW-1003">Cell membrane</keyword>
<keyword evidence="4 7" id="KW-0812">Transmembrane</keyword>
<evidence type="ECO:0000256" key="7">
    <source>
        <dbReference type="SAM" id="Phobius"/>
    </source>
</evidence>
<keyword evidence="6 7" id="KW-0472">Membrane</keyword>
<feature type="transmembrane region" description="Helical" evidence="7">
    <location>
        <begin position="53"/>
        <end position="73"/>
    </location>
</feature>
<dbReference type="EMBL" id="MHJL01000032">
    <property type="protein sequence ID" value="OGY66949.1"/>
    <property type="molecule type" value="Genomic_DNA"/>
</dbReference>
<name>A0A1G1ZR78_9BACT</name>
<evidence type="ECO:0000256" key="1">
    <source>
        <dbReference type="ARBA" id="ARBA00004651"/>
    </source>
</evidence>
<dbReference type="Proteomes" id="UP000177690">
    <property type="component" value="Unassembled WGS sequence"/>
</dbReference>
<evidence type="ECO:0000256" key="3">
    <source>
        <dbReference type="ARBA" id="ARBA00022475"/>
    </source>
</evidence>
<gene>
    <name evidence="8" type="ORF">A3I24_00510</name>
</gene>
<evidence type="ECO:0000313" key="9">
    <source>
        <dbReference type="Proteomes" id="UP000177690"/>
    </source>
</evidence>
<dbReference type="InterPro" id="IPR051907">
    <property type="entry name" value="DoxX-like_oxidoreductase"/>
</dbReference>
<evidence type="ECO:0008006" key="10">
    <source>
        <dbReference type="Google" id="ProtNLM"/>
    </source>
</evidence>
<feature type="transmembrane region" description="Helical" evidence="7">
    <location>
        <begin position="79"/>
        <end position="96"/>
    </location>
</feature>
<evidence type="ECO:0000313" key="8">
    <source>
        <dbReference type="EMBL" id="OGY66949.1"/>
    </source>
</evidence>
<dbReference type="AlphaFoldDB" id="A0A1G1ZR78"/>
<comment type="similarity">
    <text evidence="2">Belongs to the DoxX family.</text>
</comment>
<evidence type="ECO:0000256" key="5">
    <source>
        <dbReference type="ARBA" id="ARBA00022989"/>
    </source>
</evidence>
<reference evidence="8 9" key="1">
    <citation type="journal article" date="2016" name="Nat. Commun.">
        <title>Thousands of microbial genomes shed light on interconnected biogeochemical processes in an aquifer system.</title>
        <authorList>
            <person name="Anantharaman K."/>
            <person name="Brown C.T."/>
            <person name="Hug L.A."/>
            <person name="Sharon I."/>
            <person name="Castelle C.J."/>
            <person name="Probst A.J."/>
            <person name="Thomas B.C."/>
            <person name="Singh A."/>
            <person name="Wilkins M.J."/>
            <person name="Karaoz U."/>
            <person name="Brodie E.L."/>
            <person name="Williams K.H."/>
            <person name="Hubbard S.S."/>
            <person name="Banfield J.F."/>
        </authorList>
    </citation>
    <scope>NUCLEOTIDE SEQUENCE [LARGE SCALE GENOMIC DNA]</scope>
</reference>
<organism evidence="8 9">
    <name type="scientific">Candidatus Harrisonbacteria bacterium RIFCSPLOWO2_02_FULL_41_13b</name>
    <dbReference type="NCBI Taxonomy" id="1798409"/>
    <lineage>
        <taxon>Bacteria</taxon>
        <taxon>Candidatus Harrisoniibacteriota</taxon>
    </lineage>
</organism>
<protein>
    <recommendedName>
        <fullName evidence="10">DoxX family protein</fullName>
    </recommendedName>
</protein>
<dbReference type="PANTHER" id="PTHR33452">
    <property type="entry name" value="OXIDOREDUCTASE CATD-RELATED"/>
    <property type="match status" value="1"/>
</dbReference>
<accession>A0A1G1ZR78</accession>
<evidence type="ECO:0000256" key="6">
    <source>
        <dbReference type="ARBA" id="ARBA00023136"/>
    </source>
</evidence>
<dbReference type="PANTHER" id="PTHR33452:SF1">
    <property type="entry name" value="INNER MEMBRANE PROTEIN YPHA-RELATED"/>
    <property type="match status" value="1"/>
</dbReference>
<sequence length="137" mass="15154">MDNLLNLLLVFSDWSLLGLRLVFGAIFIAHGWPKIKNLKINSQNFEMMGFKPGAFWGTIVAFVEFFGGLAIIAGLYTQIAALLLAINMAVATFWKIKRGQKFIGGFELDLILFVVGLTLATLGAGIYSLSQFYHIGY</sequence>
<feature type="transmembrane region" description="Helical" evidence="7">
    <location>
        <begin position="108"/>
        <end position="129"/>
    </location>
</feature>